<evidence type="ECO:0000259" key="4">
    <source>
        <dbReference type="Pfam" id="PF20737"/>
    </source>
</evidence>
<feature type="domain" description="Non-reducing end beta-L-arabinofuranosidase-like GH127 catalytic" evidence="2">
    <location>
        <begin position="27"/>
        <end position="438"/>
    </location>
</feature>
<dbReference type="EMBL" id="CP140154">
    <property type="protein sequence ID" value="WQG88030.1"/>
    <property type="molecule type" value="Genomic_DNA"/>
</dbReference>
<dbReference type="Gene3D" id="1.50.10.20">
    <property type="match status" value="1"/>
</dbReference>
<dbReference type="InterPro" id="IPR049046">
    <property type="entry name" value="Beta-AFase-like_GH127_middle"/>
</dbReference>
<dbReference type="GO" id="GO:0016787">
    <property type="term" value="F:hydrolase activity"/>
    <property type="evidence" value="ECO:0007669"/>
    <property type="project" value="UniProtKB-KW"/>
</dbReference>
<reference evidence="6 8" key="2">
    <citation type="submission" date="2023-11" db="EMBL/GenBank/DDBJ databases">
        <title>MicrobeMod: A computational toolkit for identifying prokaryotic methylation and restriction-modification with nanopore sequencing.</title>
        <authorList>
            <person name="Crits-Christoph A."/>
            <person name="Kang S.C."/>
            <person name="Lee H."/>
            <person name="Ostrov N."/>
        </authorList>
    </citation>
    <scope>NUCLEOTIDE SEQUENCE [LARGE SCALE GENOMIC DNA]</scope>
    <source>
        <strain evidence="6 8">ATCC 23090</strain>
    </source>
</reference>
<dbReference type="OrthoDB" id="9757939at2"/>
<proteinExistence type="predicted"/>
<evidence type="ECO:0000259" key="3">
    <source>
        <dbReference type="Pfam" id="PF20736"/>
    </source>
</evidence>
<feature type="signal peptide" evidence="1">
    <location>
        <begin position="1"/>
        <end position="20"/>
    </location>
</feature>
<dbReference type="InterPro" id="IPR049049">
    <property type="entry name" value="Beta-AFase-like_GH127_C"/>
</dbReference>
<dbReference type="Pfam" id="PF20737">
    <property type="entry name" value="Glyco_hydro127C"/>
    <property type="match status" value="1"/>
</dbReference>
<accession>A0A1K1SGE5</accession>
<dbReference type="PANTHER" id="PTHR43465">
    <property type="entry name" value="DUF1680 DOMAIN PROTEIN (AFU_ORTHOLOGUE AFUA_1G08910)"/>
    <property type="match status" value="1"/>
</dbReference>
<dbReference type="SUPFAM" id="SSF48208">
    <property type="entry name" value="Six-hairpin glycosidases"/>
    <property type="match status" value="1"/>
</dbReference>
<dbReference type="Pfam" id="PF20736">
    <property type="entry name" value="Glyco_hydro127M"/>
    <property type="match status" value="1"/>
</dbReference>
<dbReference type="PANTHER" id="PTHR43465:SF2">
    <property type="entry name" value="DUF1680 DOMAIN PROTEIN (AFU_ORTHOLOGUE AFUA_1G08910)"/>
    <property type="match status" value="1"/>
</dbReference>
<dbReference type="STRING" id="1004.SAMN05661012_05364"/>
<keyword evidence="1" id="KW-0732">Signal</keyword>
<protein>
    <submittedName>
        <fullName evidence="5">DUF1680 family protein</fullName>
    </submittedName>
    <submittedName>
        <fullName evidence="6">Glycoside hydrolase family 127 protein</fullName>
    </submittedName>
</protein>
<dbReference type="AlphaFoldDB" id="A0A1K1SGE5"/>
<evidence type="ECO:0000313" key="7">
    <source>
        <dbReference type="Proteomes" id="UP000183788"/>
    </source>
</evidence>
<evidence type="ECO:0000313" key="6">
    <source>
        <dbReference type="EMBL" id="WQG88030.1"/>
    </source>
</evidence>
<organism evidence="5 7">
    <name type="scientific">Chitinophaga sancti</name>
    <dbReference type="NCBI Taxonomy" id="1004"/>
    <lineage>
        <taxon>Bacteria</taxon>
        <taxon>Pseudomonadati</taxon>
        <taxon>Bacteroidota</taxon>
        <taxon>Chitinophagia</taxon>
        <taxon>Chitinophagales</taxon>
        <taxon>Chitinophagaceae</taxon>
        <taxon>Chitinophaga</taxon>
    </lineage>
</organism>
<evidence type="ECO:0000313" key="8">
    <source>
        <dbReference type="Proteomes" id="UP001326715"/>
    </source>
</evidence>
<dbReference type="InterPro" id="IPR008928">
    <property type="entry name" value="6-hairpin_glycosidase_sf"/>
</dbReference>
<dbReference type="Pfam" id="PF07944">
    <property type="entry name" value="Beta-AFase-like_GH127_cat"/>
    <property type="match status" value="1"/>
</dbReference>
<dbReference type="Proteomes" id="UP001326715">
    <property type="component" value="Chromosome"/>
</dbReference>
<dbReference type="Proteomes" id="UP000183788">
    <property type="component" value="Unassembled WGS sequence"/>
</dbReference>
<evidence type="ECO:0000256" key="1">
    <source>
        <dbReference type="SAM" id="SignalP"/>
    </source>
</evidence>
<dbReference type="RefSeq" id="WP_072364373.1">
    <property type="nucleotide sequence ID" value="NZ_CP139972.1"/>
</dbReference>
<keyword evidence="6" id="KW-0378">Hydrolase</keyword>
<gene>
    <name evidence="5" type="ORF">SAMN05661012_05364</name>
    <name evidence="6" type="ORF">SR876_24185</name>
</gene>
<evidence type="ECO:0000313" key="5">
    <source>
        <dbReference type="EMBL" id="SFW83204.1"/>
    </source>
</evidence>
<dbReference type="InterPro" id="IPR049174">
    <property type="entry name" value="Beta-AFase-like"/>
</dbReference>
<feature type="domain" description="Non-reducing end beta-L-arabinofuranosidase-like GH127 C-terminal" evidence="4">
    <location>
        <begin position="558"/>
        <end position="622"/>
    </location>
</feature>
<evidence type="ECO:0000259" key="2">
    <source>
        <dbReference type="Pfam" id="PF07944"/>
    </source>
</evidence>
<feature type="domain" description="Non-reducing end beta-L-arabinofuranosidase-like GH127 middle" evidence="3">
    <location>
        <begin position="450"/>
        <end position="556"/>
    </location>
</feature>
<dbReference type="EMBL" id="FPIZ01000022">
    <property type="protein sequence ID" value="SFW83204.1"/>
    <property type="molecule type" value="Genomic_DNA"/>
</dbReference>
<keyword evidence="8" id="KW-1185">Reference proteome</keyword>
<reference evidence="5 7" key="1">
    <citation type="submission" date="2016-11" db="EMBL/GenBank/DDBJ databases">
        <authorList>
            <person name="Jaros S."/>
            <person name="Januszkiewicz K."/>
            <person name="Wedrychowicz H."/>
        </authorList>
    </citation>
    <scope>NUCLEOTIDE SEQUENCE [LARGE SCALE GENOMIC DNA]</scope>
    <source>
        <strain evidence="5 7">DSM 784</strain>
    </source>
</reference>
<dbReference type="GO" id="GO:0005975">
    <property type="term" value="P:carbohydrate metabolic process"/>
    <property type="evidence" value="ECO:0007669"/>
    <property type="project" value="InterPro"/>
</dbReference>
<feature type="chain" id="PRO_5012543620" evidence="1">
    <location>
        <begin position="21"/>
        <end position="623"/>
    </location>
</feature>
<dbReference type="InterPro" id="IPR012878">
    <property type="entry name" value="Beta-AFase-like_GH127_cat"/>
</dbReference>
<sequence length="623" mass="69724">MKIKSILLLLLLCKISFAQIHPLPLTQVSVNDPFWSPKLATWSHKTVYDVLNKLEGKYEPDRKDLVDEKQKLGHTRNAFHNFDLVAQGKKDIGTHDGPPWYDGLVYESIRGAADLLVQYPDPTLEQQLDGYITRIAAAQAADPDAYLNTYTTLVNSNKRWQNERWQHDLYNAGMLVEAGVHYYKATGKTTLLTVAVKMANYIYTQMGPAPKANIIPGHGGPEEAFLKLYQLFKDHPTLKLAVPVTPDHYLSTALFWITDRGHYNNPDGSTRESYGAYNQDQSSVFEQQTIEGHAVRATLLATGITTAALLNHDPAYITTADNYWNNMAGKRTFITGGQGAIPEDEKFGPDYYLPESAYLETCAAVGAAFFSEKMNELKEDGKYMDEFERVIYNNLLAGVSQDGTHYFYENPLTATHRSRWVWHDCPCCPPMFLKMIGALPQYIYGESNNGVYVNLFISSKAKLKNISLEQTTAYPANGRVLLRVTSAGSQSIPLHIRIPGWATGKENPFDLYTSLLTGKVLVTVNKQPIAVKTLNGYLTIARTWKKGDTITIDLPITPRMVYPHPDIRELKRKVAIAAGPVVYAKEGPDTIKTAPAKASINGLIPFYMVANKDDLPYSVWLQQ</sequence>
<name>A0A1K1SGE5_9BACT</name>